<protein>
    <submittedName>
        <fullName evidence="4">SCO family protein</fullName>
    </submittedName>
</protein>
<organism evidence="4 5">
    <name type="scientific">Deinococcus koreensis</name>
    <dbReference type="NCBI Taxonomy" id="2054903"/>
    <lineage>
        <taxon>Bacteria</taxon>
        <taxon>Thermotogati</taxon>
        <taxon>Deinococcota</taxon>
        <taxon>Deinococci</taxon>
        <taxon>Deinococcales</taxon>
        <taxon>Deinococcaceae</taxon>
        <taxon>Deinococcus</taxon>
    </lineage>
</organism>
<keyword evidence="3" id="KW-1015">Disulfide bond</keyword>
<dbReference type="OrthoDB" id="9811998at2"/>
<dbReference type="EMBL" id="PPPD01000001">
    <property type="protein sequence ID" value="PNY81785.1"/>
    <property type="molecule type" value="Genomic_DNA"/>
</dbReference>
<dbReference type="PANTHER" id="PTHR12151:SF25">
    <property type="entry name" value="LINALOOL DEHYDRATASE_ISOMERASE DOMAIN-CONTAINING PROTEIN"/>
    <property type="match status" value="1"/>
</dbReference>
<keyword evidence="5" id="KW-1185">Reference proteome</keyword>
<evidence type="ECO:0000256" key="2">
    <source>
        <dbReference type="PIRSR" id="PIRSR603782-1"/>
    </source>
</evidence>
<dbReference type="InterPro" id="IPR036249">
    <property type="entry name" value="Thioredoxin-like_sf"/>
</dbReference>
<dbReference type="Gene3D" id="3.40.30.10">
    <property type="entry name" value="Glutaredoxin"/>
    <property type="match status" value="1"/>
</dbReference>
<comment type="caution">
    <text evidence="4">The sequence shown here is derived from an EMBL/GenBank/DDBJ whole genome shotgun (WGS) entry which is preliminary data.</text>
</comment>
<dbReference type="Proteomes" id="UP000236379">
    <property type="component" value="Unassembled WGS sequence"/>
</dbReference>
<feature type="binding site" evidence="2">
    <location>
        <position position="72"/>
    </location>
    <ligand>
        <name>Cu cation</name>
        <dbReference type="ChEBI" id="CHEBI:23378"/>
    </ligand>
</feature>
<dbReference type="PANTHER" id="PTHR12151">
    <property type="entry name" value="ELECTRON TRANSPORT PROTIN SCO1/SENC FAMILY MEMBER"/>
    <property type="match status" value="1"/>
</dbReference>
<name>A0A2K3UZ45_9DEIO</name>
<dbReference type="AlphaFoldDB" id="A0A2K3UZ45"/>
<comment type="similarity">
    <text evidence="1">Belongs to the SCO1/2 family.</text>
</comment>
<feature type="binding site" evidence="2">
    <location>
        <position position="76"/>
    </location>
    <ligand>
        <name>Cu cation</name>
        <dbReference type="ChEBI" id="CHEBI:23378"/>
    </ligand>
</feature>
<evidence type="ECO:0000313" key="5">
    <source>
        <dbReference type="Proteomes" id="UP000236379"/>
    </source>
</evidence>
<keyword evidence="2" id="KW-0186">Copper</keyword>
<dbReference type="InterPro" id="IPR003782">
    <property type="entry name" value="SCO1/SenC"/>
</dbReference>
<dbReference type="RefSeq" id="WP_103312226.1">
    <property type="nucleotide sequence ID" value="NZ_PPPD01000001.1"/>
</dbReference>
<dbReference type="GO" id="GO:0046872">
    <property type="term" value="F:metal ion binding"/>
    <property type="evidence" value="ECO:0007669"/>
    <property type="project" value="UniProtKB-KW"/>
</dbReference>
<evidence type="ECO:0000256" key="1">
    <source>
        <dbReference type="ARBA" id="ARBA00010996"/>
    </source>
</evidence>
<gene>
    <name evidence="4" type="ORF">CVO96_10705</name>
</gene>
<dbReference type="Pfam" id="PF02630">
    <property type="entry name" value="SCO1-SenC"/>
    <property type="match status" value="1"/>
</dbReference>
<accession>A0A2K3UZ45</accession>
<proteinExistence type="inferred from homology"/>
<evidence type="ECO:0000313" key="4">
    <source>
        <dbReference type="EMBL" id="PNY81785.1"/>
    </source>
</evidence>
<reference evidence="4 5" key="1">
    <citation type="submission" date="2018-01" db="EMBL/GenBank/DDBJ databases">
        <title>Deinococcus koreensis sp. nov., a radiation-resistant bacterium isolated from river water.</title>
        <authorList>
            <person name="Choi A."/>
        </authorList>
    </citation>
    <scope>NUCLEOTIDE SEQUENCE [LARGE SCALE GENOMIC DNA]</scope>
    <source>
        <strain evidence="4 5">SJW1-2</strain>
    </source>
</reference>
<feature type="disulfide bond" description="Redox-active" evidence="3">
    <location>
        <begin position="72"/>
        <end position="76"/>
    </location>
</feature>
<dbReference type="SUPFAM" id="SSF52833">
    <property type="entry name" value="Thioredoxin-like"/>
    <property type="match status" value="1"/>
</dbReference>
<keyword evidence="2" id="KW-0479">Metal-binding</keyword>
<sequence>MKWITAVLLAVAAVLGGVLLFRQSSPAVTGGDALDAPRPLPAVALVTDRGAPTTLAASDGRMRLVFYGFVRCPDVCPATLASLKSTYAKLTPQQRERLQVQFITVDPERDRPEVVRAYLNRFDPAFSGLTGTSVAVNEAARAMFVGIVNDTGLNPEHGGHTDGAPASAEAKEAPVGAAEAAIIHGDQVGVVDARGRFVRVYGNGAVIDGTLERDLPGLIRQYGS</sequence>
<evidence type="ECO:0000256" key="3">
    <source>
        <dbReference type="PIRSR" id="PIRSR603782-2"/>
    </source>
</evidence>
<dbReference type="CDD" id="cd02968">
    <property type="entry name" value="SCO"/>
    <property type="match status" value="1"/>
</dbReference>